<dbReference type="SUPFAM" id="SSF56784">
    <property type="entry name" value="HAD-like"/>
    <property type="match status" value="1"/>
</dbReference>
<reference evidence="1 2" key="1">
    <citation type="submission" date="2019-10" db="EMBL/GenBank/DDBJ databases">
        <title>Gracilibacillus sp. nov. isolated from rice seeds.</title>
        <authorList>
            <person name="He S."/>
        </authorList>
    </citation>
    <scope>NUCLEOTIDE SEQUENCE [LARGE SCALE GENOMIC DNA]</scope>
    <source>
        <strain evidence="1 2">TD8</strain>
    </source>
</reference>
<dbReference type="SFLD" id="SFLDG01129">
    <property type="entry name" value="C1.5:_HAD__Beta-PGM__Phosphata"/>
    <property type="match status" value="1"/>
</dbReference>
<dbReference type="InterPro" id="IPR023214">
    <property type="entry name" value="HAD_sf"/>
</dbReference>
<protein>
    <submittedName>
        <fullName evidence="1">HAD-IA family hydrolase</fullName>
    </submittedName>
</protein>
<dbReference type="Proteomes" id="UP000480246">
    <property type="component" value="Unassembled WGS sequence"/>
</dbReference>
<gene>
    <name evidence="1" type="ORF">F9U64_02360</name>
</gene>
<name>A0A7C8GWF7_9BACI</name>
<dbReference type="PANTHER" id="PTHR43611:SF3">
    <property type="entry name" value="FLAVIN MONONUCLEOTIDE HYDROLASE 1, CHLOROPLATIC"/>
    <property type="match status" value="1"/>
</dbReference>
<dbReference type="SFLD" id="SFLDS00003">
    <property type="entry name" value="Haloacid_Dehalogenase"/>
    <property type="match status" value="1"/>
</dbReference>
<dbReference type="InterPro" id="IPR023198">
    <property type="entry name" value="PGP-like_dom2"/>
</dbReference>
<dbReference type="OrthoDB" id="2856744at2"/>
<proteinExistence type="predicted"/>
<dbReference type="EMBL" id="WEID01000009">
    <property type="protein sequence ID" value="KAB8138964.1"/>
    <property type="molecule type" value="Genomic_DNA"/>
</dbReference>
<comment type="caution">
    <text evidence="1">The sequence shown here is derived from an EMBL/GenBank/DDBJ whole genome shotgun (WGS) entry which is preliminary data.</text>
</comment>
<dbReference type="InterPro" id="IPR036412">
    <property type="entry name" value="HAD-like_sf"/>
</dbReference>
<keyword evidence="1" id="KW-0378">Hydrolase</keyword>
<dbReference type="Gene3D" id="1.10.150.240">
    <property type="entry name" value="Putative phosphatase, domain 2"/>
    <property type="match status" value="1"/>
</dbReference>
<sequence length="182" mass="21136">MNKTQLVLDIGGVLATDLDDFWYTLSNEARLPLEEVRSIYKVEIRQDLWRGNITEPEFWTWLTTTFPKINEDYLKECLMNCLTPLEAINYLNRWASNADIHILSNHRAEWIYPLLQPFKHLLSSITISSEAGVGKPDKRIYKLCMDQIGDKHPVIFVDNKMENLVPARKIGWQTILADSSNQ</sequence>
<evidence type="ECO:0000313" key="1">
    <source>
        <dbReference type="EMBL" id="KAB8138964.1"/>
    </source>
</evidence>
<dbReference type="Gene3D" id="3.40.50.1000">
    <property type="entry name" value="HAD superfamily/HAD-like"/>
    <property type="match status" value="1"/>
</dbReference>
<keyword evidence="2" id="KW-1185">Reference proteome</keyword>
<dbReference type="GO" id="GO:0016787">
    <property type="term" value="F:hydrolase activity"/>
    <property type="evidence" value="ECO:0007669"/>
    <property type="project" value="UniProtKB-KW"/>
</dbReference>
<organism evidence="1 2">
    <name type="scientific">Gracilibacillus oryzae</name>
    <dbReference type="NCBI Taxonomy" id="1672701"/>
    <lineage>
        <taxon>Bacteria</taxon>
        <taxon>Bacillati</taxon>
        <taxon>Bacillota</taxon>
        <taxon>Bacilli</taxon>
        <taxon>Bacillales</taxon>
        <taxon>Bacillaceae</taxon>
        <taxon>Gracilibacillus</taxon>
    </lineage>
</organism>
<dbReference type="AlphaFoldDB" id="A0A7C8GWF7"/>
<evidence type="ECO:0000313" key="2">
    <source>
        <dbReference type="Proteomes" id="UP000480246"/>
    </source>
</evidence>
<dbReference type="NCBIfam" id="TIGR01549">
    <property type="entry name" value="HAD-SF-IA-v1"/>
    <property type="match status" value="1"/>
</dbReference>
<dbReference type="RefSeq" id="WP_153401255.1">
    <property type="nucleotide sequence ID" value="NZ_ML762424.1"/>
</dbReference>
<dbReference type="InterPro" id="IPR006439">
    <property type="entry name" value="HAD-SF_hydro_IA"/>
</dbReference>
<accession>A0A7C8GWF7</accession>
<dbReference type="PANTHER" id="PTHR43611">
    <property type="entry name" value="ALPHA-D-GLUCOSE 1-PHOSPHATE PHOSPHATASE"/>
    <property type="match status" value="1"/>
</dbReference>